<sequence length="160" mass="17715">MGEITGLDRLLGEHPFFAGMPPDVAKLLAGCARNVVFEAGRYVFREGGAADQFYLLRHGTVTLEVRVPGREPLVVDTLQEGDVIGWSWLLPPYQWSMDARAQTLVRTLALDAVCLRGKLDAEPALGYELFRRFVPVMGRRLMAARLQLADLYARPSGGRG</sequence>
<accession>A0A4R2L064</accession>
<dbReference type="Gene3D" id="2.60.120.10">
    <property type="entry name" value="Jelly Rolls"/>
    <property type="match status" value="1"/>
</dbReference>
<comment type="caution">
    <text evidence="2">The sequence shown here is derived from an EMBL/GenBank/DDBJ whole genome shotgun (WGS) entry which is preliminary data.</text>
</comment>
<gene>
    <name evidence="2" type="ORF">EV699_1215</name>
</gene>
<dbReference type="Pfam" id="PF00027">
    <property type="entry name" value="cNMP_binding"/>
    <property type="match status" value="1"/>
</dbReference>
<dbReference type="InterPro" id="IPR018490">
    <property type="entry name" value="cNMP-bd_dom_sf"/>
</dbReference>
<dbReference type="RefSeq" id="WP_243662712.1">
    <property type="nucleotide sequence ID" value="NZ_SLWY01000021.1"/>
</dbReference>
<feature type="domain" description="Cyclic nucleotide-binding" evidence="1">
    <location>
        <begin position="16"/>
        <end position="116"/>
    </location>
</feature>
<dbReference type="Proteomes" id="UP000295765">
    <property type="component" value="Unassembled WGS sequence"/>
</dbReference>
<dbReference type="EMBL" id="SLWY01000021">
    <property type="protein sequence ID" value="TCO78892.1"/>
    <property type="molecule type" value="Genomic_DNA"/>
</dbReference>
<organism evidence="2 3">
    <name type="scientific">Plasticicumulans lactativorans</name>
    <dbReference type="NCBI Taxonomy" id="1133106"/>
    <lineage>
        <taxon>Bacteria</taxon>
        <taxon>Pseudomonadati</taxon>
        <taxon>Pseudomonadota</taxon>
        <taxon>Gammaproteobacteria</taxon>
        <taxon>Candidatus Competibacteraceae</taxon>
        <taxon>Plasticicumulans</taxon>
    </lineage>
</organism>
<dbReference type="SMART" id="SM00100">
    <property type="entry name" value="cNMP"/>
    <property type="match status" value="1"/>
</dbReference>
<proteinExistence type="predicted"/>
<evidence type="ECO:0000259" key="1">
    <source>
        <dbReference type="PROSITE" id="PS50042"/>
    </source>
</evidence>
<reference evidence="2 3" key="1">
    <citation type="submission" date="2019-03" db="EMBL/GenBank/DDBJ databases">
        <title>Genomic Encyclopedia of Type Strains, Phase IV (KMG-IV): sequencing the most valuable type-strain genomes for metagenomic binning, comparative biology and taxonomic classification.</title>
        <authorList>
            <person name="Goeker M."/>
        </authorList>
    </citation>
    <scope>NUCLEOTIDE SEQUENCE [LARGE SCALE GENOMIC DNA]</scope>
    <source>
        <strain evidence="2 3">DSM 25287</strain>
    </source>
</reference>
<name>A0A4R2L064_9GAMM</name>
<dbReference type="AlphaFoldDB" id="A0A4R2L064"/>
<dbReference type="PROSITE" id="PS50042">
    <property type="entry name" value="CNMP_BINDING_3"/>
    <property type="match status" value="1"/>
</dbReference>
<protein>
    <submittedName>
        <fullName evidence="2">Cyclic nucleotide-binding protein</fullName>
    </submittedName>
</protein>
<dbReference type="InterPro" id="IPR014710">
    <property type="entry name" value="RmlC-like_jellyroll"/>
</dbReference>
<evidence type="ECO:0000313" key="3">
    <source>
        <dbReference type="Proteomes" id="UP000295765"/>
    </source>
</evidence>
<dbReference type="SUPFAM" id="SSF51206">
    <property type="entry name" value="cAMP-binding domain-like"/>
    <property type="match status" value="1"/>
</dbReference>
<dbReference type="CDD" id="cd00038">
    <property type="entry name" value="CAP_ED"/>
    <property type="match status" value="1"/>
</dbReference>
<dbReference type="InterPro" id="IPR000595">
    <property type="entry name" value="cNMP-bd_dom"/>
</dbReference>
<evidence type="ECO:0000313" key="2">
    <source>
        <dbReference type="EMBL" id="TCO78892.1"/>
    </source>
</evidence>
<keyword evidence="3" id="KW-1185">Reference proteome</keyword>